<dbReference type="AlphaFoldDB" id="A0A5C8UP41"/>
<keyword evidence="6" id="KW-0408">Iron</keyword>
<dbReference type="CDD" id="cd06185">
    <property type="entry name" value="PDR_like"/>
    <property type="match status" value="1"/>
</dbReference>
<feature type="transmembrane region" description="Helical" evidence="8">
    <location>
        <begin position="125"/>
        <end position="144"/>
    </location>
</feature>
<feature type="transmembrane region" description="Helical" evidence="8">
    <location>
        <begin position="90"/>
        <end position="113"/>
    </location>
</feature>
<comment type="cofactor">
    <cofactor evidence="1">
        <name>FAD</name>
        <dbReference type="ChEBI" id="CHEBI:57692"/>
    </cofactor>
</comment>
<evidence type="ECO:0000256" key="5">
    <source>
        <dbReference type="ARBA" id="ARBA00023002"/>
    </source>
</evidence>
<keyword evidence="2" id="KW-0285">Flavoprotein</keyword>
<dbReference type="GO" id="GO:0051537">
    <property type="term" value="F:2 iron, 2 sulfur cluster binding"/>
    <property type="evidence" value="ECO:0007669"/>
    <property type="project" value="UniProtKB-KW"/>
</dbReference>
<keyword evidence="8" id="KW-0472">Membrane</keyword>
<evidence type="ECO:0000256" key="6">
    <source>
        <dbReference type="ARBA" id="ARBA00023004"/>
    </source>
</evidence>
<dbReference type="PROSITE" id="PS51384">
    <property type="entry name" value="FAD_FR"/>
    <property type="match status" value="1"/>
</dbReference>
<keyword evidence="3" id="KW-0001">2Fe-2S</keyword>
<dbReference type="InterPro" id="IPR050415">
    <property type="entry name" value="MRET"/>
</dbReference>
<gene>
    <name evidence="11" type="ORF">FVP33_12875</name>
</gene>
<protein>
    <submittedName>
        <fullName evidence="11">2Fe-2S iron-sulfur cluster binding domain-containing protein</fullName>
    </submittedName>
</protein>
<evidence type="ECO:0000256" key="4">
    <source>
        <dbReference type="ARBA" id="ARBA00022723"/>
    </source>
</evidence>
<feature type="transmembrane region" description="Helical" evidence="8">
    <location>
        <begin position="52"/>
        <end position="70"/>
    </location>
</feature>
<name>A0A5C8UP41_9MICO</name>
<evidence type="ECO:0000256" key="1">
    <source>
        <dbReference type="ARBA" id="ARBA00001974"/>
    </source>
</evidence>
<feature type="domain" description="2Fe-2S ferredoxin-type" evidence="9">
    <location>
        <begin position="426"/>
        <end position="513"/>
    </location>
</feature>
<keyword evidence="8" id="KW-1133">Transmembrane helix</keyword>
<comment type="caution">
    <text evidence="11">The sequence shown here is derived from an EMBL/GenBank/DDBJ whole genome shotgun (WGS) entry which is preliminary data.</text>
</comment>
<dbReference type="RefSeq" id="WP_147784056.1">
    <property type="nucleotide sequence ID" value="NZ_VRMG01000008.1"/>
</dbReference>
<keyword evidence="12" id="KW-1185">Reference proteome</keyword>
<keyword evidence="7" id="KW-0411">Iron-sulfur</keyword>
<feature type="transmembrane region" description="Helical" evidence="8">
    <location>
        <begin position="150"/>
        <end position="173"/>
    </location>
</feature>
<evidence type="ECO:0000313" key="11">
    <source>
        <dbReference type="EMBL" id="TXN30013.1"/>
    </source>
</evidence>
<dbReference type="PANTHER" id="PTHR47354:SF1">
    <property type="entry name" value="CARNITINE MONOOXYGENASE REDUCTASE SUBUNIT"/>
    <property type="match status" value="1"/>
</dbReference>
<evidence type="ECO:0000259" key="10">
    <source>
        <dbReference type="PROSITE" id="PS51384"/>
    </source>
</evidence>
<keyword evidence="8" id="KW-0812">Transmembrane</keyword>
<evidence type="ECO:0000256" key="7">
    <source>
        <dbReference type="ARBA" id="ARBA00023014"/>
    </source>
</evidence>
<dbReference type="CDD" id="cd00207">
    <property type="entry name" value="fer2"/>
    <property type="match status" value="1"/>
</dbReference>
<dbReference type="InterPro" id="IPR006058">
    <property type="entry name" value="2Fe2S_fd_BS"/>
</dbReference>
<dbReference type="GO" id="GO:0016491">
    <property type="term" value="F:oxidoreductase activity"/>
    <property type="evidence" value="ECO:0007669"/>
    <property type="project" value="UniProtKB-KW"/>
</dbReference>
<dbReference type="InterPro" id="IPR017938">
    <property type="entry name" value="Riboflavin_synthase-like_b-brl"/>
</dbReference>
<dbReference type="InterPro" id="IPR012675">
    <property type="entry name" value="Beta-grasp_dom_sf"/>
</dbReference>
<dbReference type="InterPro" id="IPR017927">
    <property type="entry name" value="FAD-bd_FR_type"/>
</dbReference>
<feature type="domain" description="FAD-binding FR-type" evidence="10">
    <location>
        <begin position="205"/>
        <end position="307"/>
    </location>
</feature>
<dbReference type="SUPFAM" id="SSF63380">
    <property type="entry name" value="Riboflavin synthase domain-like"/>
    <property type="match status" value="1"/>
</dbReference>
<dbReference type="InterPro" id="IPR001041">
    <property type="entry name" value="2Fe-2S_ferredoxin-type"/>
</dbReference>
<accession>A0A5C8UP41</accession>
<dbReference type="InterPro" id="IPR039261">
    <property type="entry name" value="FNR_nucleotide-bd"/>
</dbReference>
<dbReference type="GO" id="GO:0046872">
    <property type="term" value="F:metal ion binding"/>
    <property type="evidence" value="ECO:0007669"/>
    <property type="project" value="UniProtKB-KW"/>
</dbReference>
<organism evidence="11 12">
    <name type="scientific">Lacisediminihabitans profunda</name>
    <dbReference type="NCBI Taxonomy" id="2594790"/>
    <lineage>
        <taxon>Bacteria</taxon>
        <taxon>Bacillati</taxon>
        <taxon>Actinomycetota</taxon>
        <taxon>Actinomycetes</taxon>
        <taxon>Micrococcales</taxon>
        <taxon>Microbacteriaceae</taxon>
        <taxon>Lacisediminihabitans</taxon>
    </lineage>
</organism>
<keyword evidence="5" id="KW-0560">Oxidoreductase</keyword>
<dbReference type="Pfam" id="PF00175">
    <property type="entry name" value="NAD_binding_1"/>
    <property type="match status" value="1"/>
</dbReference>
<dbReference type="Gene3D" id="2.40.30.10">
    <property type="entry name" value="Translation factors"/>
    <property type="match status" value="1"/>
</dbReference>
<dbReference type="EMBL" id="VRMG01000008">
    <property type="protein sequence ID" value="TXN30013.1"/>
    <property type="molecule type" value="Genomic_DNA"/>
</dbReference>
<dbReference type="Gene3D" id="3.40.50.80">
    <property type="entry name" value="Nucleotide-binding domain of ferredoxin-NADP reductase (FNR) module"/>
    <property type="match status" value="1"/>
</dbReference>
<evidence type="ECO:0000259" key="9">
    <source>
        <dbReference type="PROSITE" id="PS51085"/>
    </source>
</evidence>
<keyword evidence="4" id="KW-0479">Metal-binding</keyword>
<dbReference type="PROSITE" id="PS51085">
    <property type="entry name" value="2FE2S_FER_2"/>
    <property type="match status" value="1"/>
</dbReference>
<dbReference type="PANTHER" id="PTHR47354">
    <property type="entry name" value="NADH OXIDOREDUCTASE HCR"/>
    <property type="match status" value="1"/>
</dbReference>
<dbReference type="PROSITE" id="PS00197">
    <property type="entry name" value="2FE2S_FER_1"/>
    <property type="match status" value="1"/>
</dbReference>
<evidence type="ECO:0000256" key="8">
    <source>
        <dbReference type="SAM" id="Phobius"/>
    </source>
</evidence>
<dbReference type="SUPFAM" id="SSF54292">
    <property type="entry name" value="2Fe-2S ferredoxin-like"/>
    <property type="match status" value="1"/>
</dbReference>
<evidence type="ECO:0000256" key="3">
    <source>
        <dbReference type="ARBA" id="ARBA00022714"/>
    </source>
</evidence>
<reference evidence="11 12" key="1">
    <citation type="submission" date="2019-08" db="EMBL/GenBank/DDBJ databases">
        <title>Bacterial whole genome sequence for Glaciihabitans sp. CHu50b-6-2.</title>
        <authorList>
            <person name="Jin L."/>
        </authorList>
    </citation>
    <scope>NUCLEOTIDE SEQUENCE [LARGE SCALE GENOMIC DNA]</scope>
    <source>
        <strain evidence="11 12">CHu50b-6-2</strain>
    </source>
</reference>
<dbReference type="Pfam" id="PF00111">
    <property type="entry name" value="Fer2"/>
    <property type="match status" value="1"/>
</dbReference>
<dbReference type="Proteomes" id="UP000321379">
    <property type="component" value="Unassembled WGS sequence"/>
</dbReference>
<evidence type="ECO:0000313" key="12">
    <source>
        <dbReference type="Proteomes" id="UP000321379"/>
    </source>
</evidence>
<dbReference type="InterPro" id="IPR001433">
    <property type="entry name" value="OxRdtase_FAD/NAD-bd"/>
</dbReference>
<feature type="transmembrane region" description="Helical" evidence="8">
    <location>
        <begin position="6"/>
        <end position="31"/>
    </location>
</feature>
<dbReference type="SUPFAM" id="SSF52343">
    <property type="entry name" value="Ferredoxin reductase-like, C-terminal NADP-linked domain"/>
    <property type="match status" value="1"/>
</dbReference>
<dbReference type="PRINTS" id="PR00409">
    <property type="entry name" value="PHDIOXRDTASE"/>
</dbReference>
<sequence length="513" mass="56059">MTSPHLWWYITRASAIIAWALMTLSVVWGTLLSTRVLRKVDNPSWLQDLHRYLGGTAIVMVVAHMVSLMLDGWLHFSAAAVLVPFATDYRALPVAIGILAFYLLLAVQGSSLLMRLLPRRFWKGVHYASYLVVVLVSFHAGLTGTDVGALWYRVVAISIIGLSVIAVLVRVIAGNRAAGNRVAGNRAPGRSDAVRRERPGSAPVRRGVTMRVSATFRVSDEVLGIRLVPSAATVLPVWRPGAHVTVALPNGLERQYSLCGDPADRSHFDIAVLRTLDSQGGSSWIHANVRPGVQLEVTGPLNHFELEPALSYLFVAGGIGITPIKSMIESLPDRRDWHLLYFGRSRRSMAFADELAAEYPGRVWVHASDENATALDIEHLLSTVDADVYCCGPESLMARVASVVPRERMHLERFTPVERAAIGAPQSVRVTCRKSRKDFAVPSGQSILDALEQNGLPVMGSCRKGVCGTCEVRVVGGLPEHLDSVVDDEEKDRLGVMYPCVSRATTPELVLDI</sequence>
<proteinExistence type="predicted"/>
<dbReference type="Gene3D" id="3.10.20.30">
    <property type="match status" value="1"/>
</dbReference>
<evidence type="ECO:0000256" key="2">
    <source>
        <dbReference type="ARBA" id="ARBA00022630"/>
    </source>
</evidence>
<dbReference type="InterPro" id="IPR036010">
    <property type="entry name" value="2Fe-2S_ferredoxin-like_sf"/>
</dbReference>